<accession>A0A9P3PY66</accession>
<sequence>MILGPFSQRVFSLEDCLCLTSVRPALSSGHLRAEWTAMLCGPLDCDECREPDTLPDFEGLDALVHELYETTPRGGSVSRRYLRRDVGAVLERLESLKTTMQHGRPGAKEAFESFLGTTIEHVEFRHSWSRGYTHSGFVNAGLNDQILRQLSVRRLTRRVWRKILPIMEAIAPVKERRLLRSARSAHEEATLSWPAMMGDFATRRNIKECYPYLLRSLVYGLKTTPLFQILVFCHAR</sequence>
<name>A0A9P3PY66_LYOSH</name>
<gene>
    <name evidence="1" type="ORF">LshimejAT787_1402560</name>
</gene>
<dbReference type="EMBL" id="BRPK01000014">
    <property type="protein sequence ID" value="GLB43744.1"/>
    <property type="molecule type" value="Genomic_DNA"/>
</dbReference>
<reference evidence="1" key="1">
    <citation type="submission" date="2022-07" db="EMBL/GenBank/DDBJ databases">
        <title>The genome of Lyophyllum shimeji provides insight into the initial evolution of ectomycorrhizal fungal genome.</title>
        <authorList>
            <person name="Kobayashi Y."/>
            <person name="Shibata T."/>
            <person name="Hirakawa H."/>
            <person name="Shigenobu S."/>
            <person name="Nishiyama T."/>
            <person name="Yamada A."/>
            <person name="Hasebe M."/>
            <person name="Kawaguchi M."/>
        </authorList>
    </citation>
    <scope>NUCLEOTIDE SEQUENCE</scope>
    <source>
        <strain evidence="1">AT787</strain>
    </source>
</reference>
<proteinExistence type="predicted"/>
<comment type="caution">
    <text evidence="1">The sequence shown here is derived from an EMBL/GenBank/DDBJ whole genome shotgun (WGS) entry which is preliminary data.</text>
</comment>
<dbReference type="AlphaFoldDB" id="A0A9P3PY66"/>
<evidence type="ECO:0000313" key="2">
    <source>
        <dbReference type="Proteomes" id="UP001063166"/>
    </source>
</evidence>
<protein>
    <submittedName>
        <fullName evidence="1">Uncharacterized protein</fullName>
    </submittedName>
</protein>
<organism evidence="1 2">
    <name type="scientific">Lyophyllum shimeji</name>
    <name type="common">Hon-shimeji</name>
    <name type="synonym">Tricholoma shimeji</name>
    <dbReference type="NCBI Taxonomy" id="47721"/>
    <lineage>
        <taxon>Eukaryota</taxon>
        <taxon>Fungi</taxon>
        <taxon>Dikarya</taxon>
        <taxon>Basidiomycota</taxon>
        <taxon>Agaricomycotina</taxon>
        <taxon>Agaricomycetes</taxon>
        <taxon>Agaricomycetidae</taxon>
        <taxon>Agaricales</taxon>
        <taxon>Tricholomatineae</taxon>
        <taxon>Lyophyllaceae</taxon>
        <taxon>Lyophyllum</taxon>
    </lineage>
</organism>
<dbReference type="Proteomes" id="UP001063166">
    <property type="component" value="Unassembled WGS sequence"/>
</dbReference>
<keyword evidence="2" id="KW-1185">Reference proteome</keyword>
<evidence type="ECO:0000313" key="1">
    <source>
        <dbReference type="EMBL" id="GLB43744.1"/>
    </source>
</evidence>